<sequence>MVPSVSTGKAGHNAMAPAFQRERRIAELAVQRAIIATERVRNTMTDKGMSSKADHSPVSIGDFAGQALLISALHGAFPEDRIIAEETADALRSDEALKQKVWDVVSSTRLEDKNVEGRLRSPTSPEDMLALIDLGSVNGDSSRGRVWTIDPIDGTKTYLEDGQYTVVAALIEDGVQLVGVVGCPHLSLDSAFGLSDYDHVDPNTPGYIVSAVRGYGSQLRVITKGDLSESVTPISRLSQEPTLSRFLVAENSRSVRPSIPDRHRIADVLGVPWQPVQIYSTQLRYVACALGRCDGMWRLPADKNDHTYIWDHNGGILIFKQVGGRVLDLQGRKMDLSAGRRLDKNICTIAMREGIRERVVKAVRVVARQHEQYAFLPMDN</sequence>
<dbReference type="Gene3D" id="3.40.190.80">
    <property type="match status" value="1"/>
</dbReference>
<feature type="binding site" evidence="6">
    <location>
        <position position="85"/>
    </location>
    <ligand>
        <name>Mg(2+)</name>
        <dbReference type="ChEBI" id="CHEBI:18420"/>
        <label>1</label>
        <note>catalytic</note>
    </ligand>
</feature>
<dbReference type="HOGENOM" id="CLU_033446_1_0_1"/>
<dbReference type="PANTHER" id="PTHR43200:SF2">
    <property type="entry name" value="3'(2'),5'-BISPHOSPHATE NUCLEOTIDASE"/>
    <property type="match status" value="1"/>
</dbReference>
<evidence type="ECO:0000256" key="5">
    <source>
        <dbReference type="ARBA" id="ARBA00022842"/>
    </source>
</evidence>
<feature type="binding site" evidence="6">
    <location>
        <position position="152"/>
    </location>
    <ligand>
        <name>Mg(2+)</name>
        <dbReference type="ChEBI" id="CHEBI:18420"/>
        <label>1</label>
        <note>catalytic</note>
    </ligand>
</feature>
<comment type="cofactor">
    <cofactor evidence="1 6">
        <name>Mg(2+)</name>
        <dbReference type="ChEBI" id="CHEBI:18420"/>
    </cofactor>
</comment>
<evidence type="ECO:0000313" key="7">
    <source>
        <dbReference type="EMBL" id="EON96364.1"/>
    </source>
</evidence>
<keyword evidence="3 6" id="KW-0479">Metal-binding</keyword>
<dbReference type="AlphaFoldDB" id="R8BAP5"/>
<evidence type="ECO:0000256" key="1">
    <source>
        <dbReference type="ARBA" id="ARBA00001946"/>
    </source>
</evidence>
<feature type="binding site" evidence="6">
    <location>
        <position position="153"/>
    </location>
    <ligand>
        <name>Mg(2+)</name>
        <dbReference type="ChEBI" id="CHEBI:18420"/>
        <label>1</label>
        <note>catalytic</note>
    </ligand>
</feature>
<evidence type="ECO:0000256" key="4">
    <source>
        <dbReference type="ARBA" id="ARBA00022801"/>
    </source>
</evidence>
<name>R8BAP5_PHAM7</name>
<evidence type="ECO:0000313" key="8">
    <source>
        <dbReference type="Proteomes" id="UP000014074"/>
    </source>
</evidence>
<dbReference type="SUPFAM" id="SSF56655">
    <property type="entry name" value="Carbohydrate phosphatase"/>
    <property type="match status" value="1"/>
</dbReference>
<dbReference type="GO" id="GO:0046872">
    <property type="term" value="F:metal ion binding"/>
    <property type="evidence" value="ECO:0007669"/>
    <property type="project" value="UniProtKB-KW"/>
</dbReference>
<dbReference type="InterPro" id="IPR051090">
    <property type="entry name" value="Inositol_monoP_superfamily"/>
</dbReference>
<dbReference type="EMBL" id="KB933348">
    <property type="protein sequence ID" value="EON96364.1"/>
    <property type="molecule type" value="Genomic_DNA"/>
</dbReference>
<feature type="binding site" evidence="6">
    <location>
        <position position="150"/>
    </location>
    <ligand>
        <name>Mg(2+)</name>
        <dbReference type="ChEBI" id="CHEBI:18420"/>
        <label>1</label>
        <note>catalytic</note>
    </ligand>
</feature>
<accession>R8BAP5</accession>
<comment type="similarity">
    <text evidence="2">Belongs to the inositol monophosphatase superfamily.</text>
</comment>
<dbReference type="PANTHER" id="PTHR43200">
    <property type="entry name" value="PHOSPHATASE"/>
    <property type="match status" value="1"/>
</dbReference>
<keyword evidence="4" id="KW-0378">Hydrolase</keyword>
<dbReference type="GO" id="GO:0008441">
    <property type="term" value="F:3'(2'),5'-bisphosphate nucleotidase activity"/>
    <property type="evidence" value="ECO:0007669"/>
    <property type="project" value="TreeGrafter"/>
</dbReference>
<feature type="binding site" evidence="6">
    <location>
        <position position="311"/>
    </location>
    <ligand>
        <name>Mg(2+)</name>
        <dbReference type="ChEBI" id="CHEBI:18420"/>
        <label>1</label>
        <note>catalytic</note>
    </ligand>
</feature>
<dbReference type="RefSeq" id="XP_007918851.1">
    <property type="nucleotide sequence ID" value="XM_007920660.1"/>
</dbReference>
<evidence type="ECO:0000256" key="2">
    <source>
        <dbReference type="ARBA" id="ARBA00009759"/>
    </source>
</evidence>
<evidence type="ECO:0000256" key="6">
    <source>
        <dbReference type="PIRSR" id="PIRSR600760-2"/>
    </source>
</evidence>
<organism evidence="7 8">
    <name type="scientific">Phaeoacremonium minimum (strain UCR-PA7)</name>
    <name type="common">Esca disease fungus</name>
    <name type="synonym">Togninia minima</name>
    <dbReference type="NCBI Taxonomy" id="1286976"/>
    <lineage>
        <taxon>Eukaryota</taxon>
        <taxon>Fungi</taxon>
        <taxon>Dikarya</taxon>
        <taxon>Ascomycota</taxon>
        <taxon>Pezizomycotina</taxon>
        <taxon>Sordariomycetes</taxon>
        <taxon>Sordariomycetidae</taxon>
        <taxon>Togniniales</taxon>
        <taxon>Togniniaceae</taxon>
        <taxon>Phaeoacremonium</taxon>
    </lineage>
</organism>
<dbReference type="Pfam" id="PF00459">
    <property type="entry name" value="Inositol_P"/>
    <property type="match status" value="1"/>
</dbReference>
<dbReference type="GO" id="GO:0000103">
    <property type="term" value="P:sulfate assimilation"/>
    <property type="evidence" value="ECO:0007669"/>
    <property type="project" value="TreeGrafter"/>
</dbReference>
<keyword evidence="5 6" id="KW-0460">Magnesium</keyword>
<dbReference type="KEGG" id="tmn:UCRPA7_8141"/>
<protein>
    <submittedName>
        <fullName evidence="7">Putative myo-inositol-1(Or 4)-monophosphatase protein</fullName>
    </submittedName>
</protein>
<gene>
    <name evidence="7" type="ORF">UCRPA7_8141</name>
</gene>
<dbReference type="InterPro" id="IPR000760">
    <property type="entry name" value="Inositol_monophosphatase-like"/>
</dbReference>
<keyword evidence="8" id="KW-1185">Reference proteome</keyword>
<dbReference type="GeneID" id="19328966"/>
<evidence type="ECO:0000256" key="3">
    <source>
        <dbReference type="ARBA" id="ARBA00022723"/>
    </source>
</evidence>
<dbReference type="Proteomes" id="UP000014074">
    <property type="component" value="Unassembled WGS sequence"/>
</dbReference>
<proteinExistence type="inferred from homology"/>
<reference evidence="8" key="1">
    <citation type="journal article" date="2013" name="Genome Announc.">
        <title>Draft genome sequence of the ascomycete Phaeoacremonium aleophilum strain UCR-PA7, a causal agent of the esca disease complex in grapevines.</title>
        <authorList>
            <person name="Blanco-Ulate B."/>
            <person name="Rolshausen P."/>
            <person name="Cantu D."/>
        </authorList>
    </citation>
    <scope>NUCLEOTIDE SEQUENCE [LARGE SCALE GENOMIC DNA]</scope>
    <source>
        <strain evidence="8">UCR-PA7</strain>
    </source>
</reference>
<dbReference type="eggNOG" id="KOG1528">
    <property type="taxonomic scope" value="Eukaryota"/>
</dbReference>
<dbReference type="OrthoDB" id="411145at2759"/>
<dbReference type="Gene3D" id="3.30.540.10">
    <property type="entry name" value="Fructose-1,6-Bisphosphatase, subunit A, domain 1"/>
    <property type="match status" value="1"/>
</dbReference>